<organism evidence="1">
    <name type="scientific">marine metagenome</name>
    <dbReference type="NCBI Taxonomy" id="408172"/>
    <lineage>
        <taxon>unclassified sequences</taxon>
        <taxon>metagenomes</taxon>
        <taxon>ecological metagenomes</taxon>
    </lineage>
</organism>
<sequence length="41" mass="4308">MESATVVANHVFGELIRDGLVEGDSLEIFSGKTRFSVPAAG</sequence>
<evidence type="ECO:0000313" key="1">
    <source>
        <dbReference type="EMBL" id="SVA52184.1"/>
    </source>
</evidence>
<name>A0A381WI61_9ZZZZ</name>
<protein>
    <submittedName>
        <fullName evidence="1">Uncharacterized protein</fullName>
    </submittedName>
</protein>
<proteinExistence type="predicted"/>
<reference evidence="1" key="1">
    <citation type="submission" date="2018-05" db="EMBL/GenBank/DDBJ databases">
        <authorList>
            <person name="Lanie J.A."/>
            <person name="Ng W.-L."/>
            <person name="Kazmierczak K.M."/>
            <person name="Andrzejewski T.M."/>
            <person name="Davidsen T.M."/>
            <person name="Wayne K.J."/>
            <person name="Tettelin H."/>
            <person name="Glass J.I."/>
            <person name="Rusch D."/>
            <person name="Podicherti R."/>
            <person name="Tsui H.-C.T."/>
            <person name="Winkler M.E."/>
        </authorList>
    </citation>
    <scope>NUCLEOTIDE SEQUENCE</scope>
</reference>
<dbReference type="AlphaFoldDB" id="A0A381WI61"/>
<accession>A0A381WI61</accession>
<dbReference type="EMBL" id="UINC01011886">
    <property type="protein sequence ID" value="SVA52184.1"/>
    <property type="molecule type" value="Genomic_DNA"/>
</dbReference>
<gene>
    <name evidence="1" type="ORF">METZ01_LOCUS105038</name>
</gene>